<accession>A0AA40AGP0</accession>
<keyword evidence="2" id="KW-1185">Reference proteome</keyword>
<evidence type="ECO:0000313" key="2">
    <source>
        <dbReference type="Proteomes" id="UP001172102"/>
    </source>
</evidence>
<dbReference type="AlphaFoldDB" id="A0AA40AGP0"/>
<name>A0AA40AGP0_9PEZI</name>
<sequence length="70" mass="7846">MLEKLMSILVCSRFVGASLDNPPLSSYSRPKRKAAVLSVNGRVPTAPACLLTSLKFVAIKVHMMRYRYYV</sequence>
<organism evidence="1 2">
    <name type="scientific">Lasiosphaeris hirsuta</name>
    <dbReference type="NCBI Taxonomy" id="260670"/>
    <lineage>
        <taxon>Eukaryota</taxon>
        <taxon>Fungi</taxon>
        <taxon>Dikarya</taxon>
        <taxon>Ascomycota</taxon>
        <taxon>Pezizomycotina</taxon>
        <taxon>Sordariomycetes</taxon>
        <taxon>Sordariomycetidae</taxon>
        <taxon>Sordariales</taxon>
        <taxon>Lasiosphaeriaceae</taxon>
        <taxon>Lasiosphaeris</taxon>
    </lineage>
</organism>
<dbReference type="Proteomes" id="UP001172102">
    <property type="component" value="Unassembled WGS sequence"/>
</dbReference>
<gene>
    <name evidence="1" type="ORF">B0H67DRAFT_580907</name>
</gene>
<evidence type="ECO:0000313" key="1">
    <source>
        <dbReference type="EMBL" id="KAK0715523.1"/>
    </source>
</evidence>
<protein>
    <submittedName>
        <fullName evidence="1">Uncharacterized protein</fullName>
    </submittedName>
</protein>
<dbReference type="EMBL" id="JAUKUA010000004">
    <property type="protein sequence ID" value="KAK0715523.1"/>
    <property type="molecule type" value="Genomic_DNA"/>
</dbReference>
<comment type="caution">
    <text evidence="1">The sequence shown here is derived from an EMBL/GenBank/DDBJ whole genome shotgun (WGS) entry which is preliminary data.</text>
</comment>
<reference evidence="1" key="1">
    <citation type="submission" date="2023-06" db="EMBL/GenBank/DDBJ databases">
        <title>Genome-scale phylogeny and comparative genomics of the fungal order Sordariales.</title>
        <authorList>
            <consortium name="Lawrence Berkeley National Laboratory"/>
            <person name="Hensen N."/>
            <person name="Bonometti L."/>
            <person name="Westerberg I."/>
            <person name="Brannstrom I.O."/>
            <person name="Guillou S."/>
            <person name="Cros-Aarteil S."/>
            <person name="Calhoun S."/>
            <person name="Haridas S."/>
            <person name="Kuo A."/>
            <person name="Mondo S."/>
            <person name="Pangilinan J."/>
            <person name="Riley R."/>
            <person name="Labutti K."/>
            <person name="Andreopoulos B."/>
            <person name="Lipzen A."/>
            <person name="Chen C."/>
            <person name="Yanf M."/>
            <person name="Daum C."/>
            <person name="Ng V."/>
            <person name="Clum A."/>
            <person name="Steindorff A."/>
            <person name="Ohm R."/>
            <person name="Martin F."/>
            <person name="Silar P."/>
            <person name="Natvig D."/>
            <person name="Lalanne C."/>
            <person name="Gautier V."/>
            <person name="Ament-Velasquez S.L."/>
            <person name="Kruys A."/>
            <person name="Hutchinson M.I."/>
            <person name="Powell A.J."/>
            <person name="Barry K."/>
            <person name="Miller A.N."/>
            <person name="Grigoriev I.V."/>
            <person name="Debuchy R."/>
            <person name="Gladieux P."/>
            <person name="Thoren M.H."/>
            <person name="Johannesson H."/>
        </authorList>
    </citation>
    <scope>NUCLEOTIDE SEQUENCE</scope>
    <source>
        <strain evidence="1">SMH4607-1</strain>
    </source>
</reference>
<proteinExistence type="predicted"/>